<feature type="transmembrane region" description="Helical" evidence="1">
    <location>
        <begin position="410"/>
        <end position="434"/>
    </location>
</feature>
<name>A0AAU7GGH1_9MICO</name>
<feature type="transmembrane region" description="Helical" evidence="1">
    <location>
        <begin position="573"/>
        <end position="594"/>
    </location>
</feature>
<proteinExistence type="predicted"/>
<organism evidence="2">
    <name type="scientific">Leifsonia sp. NPDC080035</name>
    <dbReference type="NCBI Taxonomy" id="3143936"/>
    <lineage>
        <taxon>Bacteria</taxon>
        <taxon>Bacillati</taxon>
        <taxon>Actinomycetota</taxon>
        <taxon>Actinomycetes</taxon>
        <taxon>Micrococcales</taxon>
        <taxon>Microbacteriaceae</taxon>
        <taxon>Leifsonia</taxon>
    </lineage>
</organism>
<feature type="transmembrane region" description="Helical" evidence="1">
    <location>
        <begin position="190"/>
        <end position="210"/>
    </location>
</feature>
<feature type="transmembrane region" description="Helical" evidence="1">
    <location>
        <begin position="90"/>
        <end position="114"/>
    </location>
</feature>
<sequence length="953" mass="103147">MIRLIQRARKADPDVLELRIHGINNTPAAEMLGVPPGQARLDEGDDVGGFYVPTVDPVDPDDPAAPPSRIRREGYRWGGLARFGGGAKGVIALFFVQLAWLLILPFGLCNTAYWTRRIPDQPDIGEWRAGRGAAPIRVFALGLTLLYVCALASVAFDLLGSQCLLASATCSGLPSSVHDALVALGLDYRGFRLAALSLLPVAGILVLFLVSHAARVRYEAAIFDTAAKMRAAATESGVEGTMRRPLATDGFWSITRVKLPSELLHLTATLFLVGLLLSWDAVFSSCGNPDGAVESVSLPAACWDSVGSSALFRYWWISLLGALAVAGLVFTLFAVILQSRTRVSREQQRQIAAVDPAARDQLHREFVRAKLRRRDRTAVVALLVGVADYLAVAIAIALPTDRARERHEHFLGLVITPSLVLGVLLAIAVSALGWRRLGDPMLWKREHRPWVRGIPSAISIVLVAVGGIALLVAALHPGSAPVAFAVAGGCVVVLVLMIVAWPSLRRRPNRYEGWRGAGPGVVLLLALGAALLLSTLLVFGAQCYLTSTGSPPMCNLTASALRPPRAFANFGDLVPVLVLVFVVFVALVGVARVVHLPWLTTPRTDGGRELRMPLDRYEGGRVRTAPPAGKLDTRILRARRSAALFHRGEPVLGFLALLLAVAIGVDLVLPGAPWTALLDLSLPALGLVAVVGIIAILDNAITTKERPIGVMWDLMCFLPRGGHPYGPPCYSERVVPELRDRIVAWLETDLARGSVVDGRDTRPPERRTADELAALTKPQRRKVILSAHSLGGVLAVSTLFTLGADTTSGLRNVGLLTYGTQLRVYFGRFFPELYGPAALGGHRSRGPSLVSPDPWRRQVNEDQLPDAVPERGGDHPTLRELLRQPGSGWIAWINLWRRTDYLGFPDVSYGDNGIDRGADEFGPQRYLITVASHPNYTATAQYMSALREMMNRI</sequence>
<feature type="transmembrane region" description="Helical" evidence="1">
    <location>
        <begin position="314"/>
        <end position="337"/>
    </location>
</feature>
<evidence type="ECO:0000313" key="2">
    <source>
        <dbReference type="EMBL" id="XBM49536.1"/>
    </source>
</evidence>
<feature type="transmembrane region" description="Helical" evidence="1">
    <location>
        <begin position="263"/>
        <end position="282"/>
    </location>
</feature>
<feature type="transmembrane region" description="Helical" evidence="1">
    <location>
        <begin position="681"/>
        <end position="701"/>
    </location>
</feature>
<gene>
    <name evidence="2" type="ORF">AAME72_06645</name>
</gene>
<feature type="transmembrane region" description="Helical" evidence="1">
    <location>
        <begin position="650"/>
        <end position="669"/>
    </location>
</feature>
<feature type="transmembrane region" description="Helical" evidence="1">
    <location>
        <begin position="134"/>
        <end position="156"/>
    </location>
</feature>
<dbReference type="AlphaFoldDB" id="A0AAU7GGH1"/>
<protein>
    <recommendedName>
        <fullName evidence="3">Fungal lipase-like domain-containing protein</fullName>
    </recommendedName>
</protein>
<keyword evidence="1" id="KW-0472">Membrane</keyword>
<feature type="transmembrane region" description="Helical" evidence="1">
    <location>
        <begin position="783"/>
        <end position="802"/>
    </location>
</feature>
<feature type="transmembrane region" description="Helical" evidence="1">
    <location>
        <begin position="482"/>
        <end position="501"/>
    </location>
</feature>
<evidence type="ECO:0008006" key="3">
    <source>
        <dbReference type="Google" id="ProtNLM"/>
    </source>
</evidence>
<keyword evidence="1" id="KW-0812">Transmembrane</keyword>
<keyword evidence="1" id="KW-1133">Transmembrane helix</keyword>
<feature type="transmembrane region" description="Helical" evidence="1">
    <location>
        <begin position="378"/>
        <end position="398"/>
    </location>
</feature>
<feature type="transmembrane region" description="Helical" evidence="1">
    <location>
        <begin position="454"/>
        <end position="476"/>
    </location>
</feature>
<accession>A0AAU7GGH1</accession>
<feature type="transmembrane region" description="Helical" evidence="1">
    <location>
        <begin position="521"/>
        <end position="541"/>
    </location>
</feature>
<evidence type="ECO:0000256" key="1">
    <source>
        <dbReference type="SAM" id="Phobius"/>
    </source>
</evidence>
<reference evidence="2" key="1">
    <citation type="submission" date="2024-05" db="EMBL/GenBank/DDBJ databases">
        <title>The Natural Products Discovery Center: Release of the First 8490 Sequenced Strains for Exploring Actinobacteria Biosynthetic Diversity.</title>
        <authorList>
            <person name="Kalkreuter E."/>
            <person name="Kautsar S.A."/>
            <person name="Yang D."/>
            <person name="Bader C.D."/>
            <person name="Teijaro C.N."/>
            <person name="Fluegel L."/>
            <person name="Davis C.M."/>
            <person name="Simpson J.R."/>
            <person name="Lauterbach L."/>
            <person name="Steele A.D."/>
            <person name="Gui C."/>
            <person name="Meng S."/>
            <person name="Li G."/>
            <person name="Viehrig K."/>
            <person name="Ye F."/>
            <person name="Su P."/>
            <person name="Kiefer A.F."/>
            <person name="Nichols A."/>
            <person name="Cepeda A.J."/>
            <person name="Yan W."/>
            <person name="Fan B."/>
            <person name="Jiang Y."/>
            <person name="Adhikari A."/>
            <person name="Zheng C.-J."/>
            <person name="Schuster L."/>
            <person name="Cowan T.M."/>
            <person name="Smanski M.J."/>
            <person name="Chevrette M.G."/>
            <person name="de Carvalho L.P.S."/>
            <person name="Shen B."/>
        </authorList>
    </citation>
    <scope>NUCLEOTIDE SEQUENCE</scope>
    <source>
        <strain evidence="2">NPDC080035</strain>
    </source>
</reference>
<dbReference type="EMBL" id="CP157390">
    <property type="protein sequence ID" value="XBM49536.1"/>
    <property type="molecule type" value="Genomic_DNA"/>
</dbReference>
<dbReference type="RefSeq" id="WP_348789454.1">
    <property type="nucleotide sequence ID" value="NZ_CP157390.1"/>
</dbReference>